<comment type="caution">
    <text evidence="1">The sequence shown here is derived from an EMBL/GenBank/DDBJ whole genome shotgun (WGS) entry which is preliminary data.</text>
</comment>
<dbReference type="AlphaFoldDB" id="A0A372NSB9"/>
<reference evidence="1 2" key="1">
    <citation type="submission" date="2018-08" db="EMBL/GenBank/DDBJ databases">
        <title>Mucilaginibacter sp. MYSH2.</title>
        <authorList>
            <person name="Seo T."/>
        </authorList>
    </citation>
    <scope>NUCLEOTIDE SEQUENCE [LARGE SCALE GENOMIC DNA]</scope>
    <source>
        <strain evidence="1 2">MYSH2</strain>
    </source>
</reference>
<gene>
    <name evidence="1" type="ORF">D0C36_20130</name>
</gene>
<sequence>MIVNYTEQGWEVISQRAHGLLSAAIAEAWHDDVRGRRWIETLIATAEHDDAQTELESGNLLTERGGPVNFAMRKMELAHCEATMRLAVNKSTYIALLCARHLEFLCAGDGAAGPEVKAFMKAQAAQRAARLKTAGMKAGELEKDYALLQWCDALSLLLCRGMMQPEGRAMEISKGPDKLSYSLLAGKDGTLCVSPWPFREPAVTLSCEARRILQLTFADSRSFKEAYLNAGPFNKTWVFKK</sequence>
<proteinExistence type="predicted"/>
<dbReference type="EMBL" id="QWDC01000003">
    <property type="protein sequence ID" value="RFZ91245.1"/>
    <property type="molecule type" value="Genomic_DNA"/>
</dbReference>
<dbReference type="Proteomes" id="UP000264217">
    <property type="component" value="Unassembled WGS sequence"/>
</dbReference>
<dbReference type="OrthoDB" id="872894at2"/>
<name>A0A372NSB9_9SPHI</name>
<evidence type="ECO:0000313" key="1">
    <source>
        <dbReference type="EMBL" id="RFZ91245.1"/>
    </source>
</evidence>
<organism evidence="1 2">
    <name type="scientific">Mucilaginibacter conchicola</name>
    <dbReference type="NCBI Taxonomy" id="2303333"/>
    <lineage>
        <taxon>Bacteria</taxon>
        <taxon>Pseudomonadati</taxon>
        <taxon>Bacteroidota</taxon>
        <taxon>Sphingobacteriia</taxon>
        <taxon>Sphingobacteriales</taxon>
        <taxon>Sphingobacteriaceae</taxon>
        <taxon>Mucilaginibacter</taxon>
    </lineage>
</organism>
<evidence type="ECO:0000313" key="2">
    <source>
        <dbReference type="Proteomes" id="UP000264217"/>
    </source>
</evidence>
<dbReference type="InterPro" id="IPR024992">
    <property type="entry name" value="DUF3891"/>
</dbReference>
<dbReference type="Pfam" id="PF13030">
    <property type="entry name" value="DUF3891"/>
    <property type="match status" value="1"/>
</dbReference>
<protein>
    <submittedName>
        <fullName evidence="1">DUF3891 family protein</fullName>
    </submittedName>
</protein>
<accession>A0A372NSB9</accession>
<keyword evidence="2" id="KW-1185">Reference proteome</keyword>
<dbReference type="RefSeq" id="WP_117393471.1">
    <property type="nucleotide sequence ID" value="NZ_QWDC01000003.1"/>
</dbReference>